<gene>
    <name evidence="3" type="ORF">DESAM_10143</name>
</gene>
<dbReference type="AlphaFoldDB" id="L0R619"/>
<dbReference type="KEGG" id="dhy:DESAM_10143"/>
<evidence type="ECO:0000256" key="1">
    <source>
        <dbReference type="SAM" id="SignalP"/>
    </source>
</evidence>
<dbReference type="Proteomes" id="UP000010808">
    <property type="component" value="Chromosome"/>
</dbReference>
<dbReference type="HOGENOM" id="CLU_182111_0_0_7"/>
<reference evidence="3 4" key="1">
    <citation type="submission" date="2012-10" db="EMBL/GenBank/DDBJ databases">
        <authorList>
            <person name="Genoscope - CEA"/>
        </authorList>
    </citation>
    <scope>NUCLEOTIDE SEQUENCE [LARGE SCALE GENOMIC DNA]</scope>
    <source>
        <strain evidence="4">AM13 / DSM 14728</strain>
    </source>
</reference>
<dbReference type="InterPro" id="IPR036873">
    <property type="entry name" value="Rhodanese-like_dom_sf"/>
</dbReference>
<keyword evidence="1" id="KW-0732">Signal</keyword>
<dbReference type="Pfam" id="PF00581">
    <property type="entry name" value="Rhodanese"/>
    <property type="match status" value="1"/>
</dbReference>
<evidence type="ECO:0000259" key="2">
    <source>
        <dbReference type="PROSITE" id="PS50206"/>
    </source>
</evidence>
<dbReference type="PATRIC" id="fig|1121451.3.peg.131"/>
<dbReference type="PROSITE" id="PS50206">
    <property type="entry name" value="RHODANESE_3"/>
    <property type="match status" value="1"/>
</dbReference>
<evidence type="ECO:0000313" key="3">
    <source>
        <dbReference type="EMBL" id="CCO22124.1"/>
    </source>
</evidence>
<dbReference type="Gene3D" id="3.40.250.10">
    <property type="entry name" value="Rhodanese-like domain"/>
    <property type="match status" value="1"/>
</dbReference>
<feature type="chain" id="PRO_5003947113" description="Rhodanese domain-containing protein" evidence="1">
    <location>
        <begin position="22"/>
        <end position="96"/>
    </location>
</feature>
<name>L0R619_9BACT</name>
<accession>L0R619</accession>
<feature type="domain" description="Rhodanese" evidence="2">
    <location>
        <begin position="45"/>
        <end position="96"/>
    </location>
</feature>
<dbReference type="EMBL" id="FO203522">
    <property type="protein sequence ID" value="CCO22124.1"/>
    <property type="molecule type" value="Genomic_DNA"/>
</dbReference>
<proteinExistence type="predicted"/>
<dbReference type="STRING" id="1121451.DESAM_10143"/>
<keyword evidence="4" id="KW-1185">Reference proteome</keyword>
<organism evidence="3 4">
    <name type="scientific">Maridesulfovibrio hydrothermalis AM13 = DSM 14728</name>
    <dbReference type="NCBI Taxonomy" id="1121451"/>
    <lineage>
        <taxon>Bacteria</taxon>
        <taxon>Pseudomonadati</taxon>
        <taxon>Thermodesulfobacteriota</taxon>
        <taxon>Desulfovibrionia</taxon>
        <taxon>Desulfovibrionales</taxon>
        <taxon>Desulfovibrionaceae</taxon>
        <taxon>Maridesulfovibrio</taxon>
    </lineage>
</organism>
<dbReference type="eggNOG" id="COG0607">
    <property type="taxonomic scope" value="Bacteria"/>
</dbReference>
<protein>
    <recommendedName>
        <fullName evidence="2">Rhodanese domain-containing protein</fullName>
    </recommendedName>
</protein>
<sequence>MNRRILLILVAAIFATVASFAVFQEAGSAEDVPRISIEQLKRKLGSDNLVIIDARSGSDWRGSEFMIEGAVRGKAGQEKQWAKNLHKDAEIVVYCA</sequence>
<feature type="signal peptide" evidence="1">
    <location>
        <begin position="1"/>
        <end position="21"/>
    </location>
</feature>
<dbReference type="OrthoDB" id="5422839at2"/>
<dbReference type="SUPFAM" id="SSF52821">
    <property type="entry name" value="Rhodanese/Cell cycle control phosphatase"/>
    <property type="match status" value="1"/>
</dbReference>
<dbReference type="InterPro" id="IPR001763">
    <property type="entry name" value="Rhodanese-like_dom"/>
</dbReference>
<evidence type="ECO:0000313" key="4">
    <source>
        <dbReference type="Proteomes" id="UP000010808"/>
    </source>
</evidence>